<dbReference type="PANTHER" id="PTHR37317">
    <property type="entry name" value="BLR8090 PROTEIN"/>
    <property type="match status" value="1"/>
</dbReference>
<dbReference type="PANTHER" id="PTHR37317:SF1">
    <property type="entry name" value="ZINC-RIBBON DOMAIN-CONTAINING PROTEIN-RELATED"/>
    <property type="match status" value="1"/>
</dbReference>
<reference evidence="3" key="1">
    <citation type="submission" date="2020-05" db="EMBL/GenBank/DDBJ databases">
        <authorList>
            <person name="Chiriac C."/>
            <person name="Salcher M."/>
            <person name="Ghai R."/>
            <person name="Kavagutti S V."/>
        </authorList>
    </citation>
    <scope>NUCLEOTIDE SEQUENCE</scope>
</reference>
<dbReference type="Pfam" id="PF04480">
    <property type="entry name" value="DUF559"/>
    <property type="match status" value="1"/>
</dbReference>
<evidence type="ECO:0000259" key="1">
    <source>
        <dbReference type="Pfam" id="PF04480"/>
    </source>
</evidence>
<name>A0A6J7JYZ3_9ZZZZ</name>
<organism evidence="3">
    <name type="scientific">freshwater metagenome</name>
    <dbReference type="NCBI Taxonomy" id="449393"/>
    <lineage>
        <taxon>unclassified sequences</taxon>
        <taxon>metagenomes</taxon>
        <taxon>ecological metagenomes</taxon>
    </lineage>
</organism>
<feature type="domain" description="Treble clef zinc finger" evidence="2">
    <location>
        <begin position="104"/>
        <end position="162"/>
    </location>
</feature>
<protein>
    <submittedName>
        <fullName evidence="3">Unannotated protein</fullName>
    </submittedName>
</protein>
<dbReference type="Pfam" id="PF14311">
    <property type="entry name" value="DUF4379"/>
    <property type="match status" value="3"/>
</dbReference>
<dbReference type="EMBL" id="CAFBNE010000035">
    <property type="protein sequence ID" value="CAB4947292.1"/>
    <property type="molecule type" value="Genomic_DNA"/>
</dbReference>
<feature type="domain" description="Treble clef zinc finger" evidence="2">
    <location>
        <begin position="188"/>
        <end position="231"/>
    </location>
</feature>
<sequence length="398" mass="43524">MKAFDKGSSGCGICAGKVVRPETSLATLAPWLAEEWLESANLESPNAVAPQSNDLFTWKCPVADDHVWPASPNNRYGKGSGCPFCSPSGQRASSTNNVTLVPRLMELWDTVKNEPVGLFPQDLPVGSKKAVWWKCPRGLHKSEKHAVWKETLKPLCGGCAGHVVSATNSLAENAPHLVFELDVIRTGRTADQISCGENGDVSWRCPIFPRTHRWEASPLNRVRGGTGCPDCMTPGVSAQEVRLAYELAAVLGFDPTRHSVRGDRSHRVDMVATELGLLLEFDGSYWHKGSEVADERKASELRHKGWVVVRIRESPLEVLDHTYDVVVPMLAPPYDAALTVLEHLAGIVGPSGAPLARESEVDLYRLRGIPVAAVDAEEQIRSIRARVISSKSLRYEPS</sequence>
<gene>
    <name evidence="3" type="ORF">UFOPK3772_01313</name>
</gene>
<dbReference type="InterPro" id="IPR007569">
    <property type="entry name" value="DUF559"/>
</dbReference>
<evidence type="ECO:0000313" key="3">
    <source>
        <dbReference type="EMBL" id="CAB4947292.1"/>
    </source>
</evidence>
<evidence type="ECO:0000259" key="2">
    <source>
        <dbReference type="Pfam" id="PF14311"/>
    </source>
</evidence>
<accession>A0A6J7JYZ3</accession>
<dbReference type="Gene3D" id="3.40.960.10">
    <property type="entry name" value="VSR Endonuclease"/>
    <property type="match status" value="1"/>
</dbReference>
<feature type="domain" description="DUF559" evidence="1">
    <location>
        <begin position="267"/>
        <end position="315"/>
    </location>
</feature>
<dbReference type="InterPro" id="IPR025487">
    <property type="entry name" value="DUF4379"/>
</dbReference>
<dbReference type="AlphaFoldDB" id="A0A6J7JYZ3"/>
<proteinExistence type="predicted"/>
<feature type="domain" description="Treble clef zinc finger" evidence="2">
    <location>
        <begin position="32"/>
        <end position="87"/>
    </location>
</feature>